<keyword evidence="2" id="KW-1185">Reference proteome</keyword>
<organism evidence="1 2">
    <name type="scientific">Sphingobacterium griseoflavum</name>
    <dbReference type="NCBI Taxonomy" id="1474952"/>
    <lineage>
        <taxon>Bacteria</taxon>
        <taxon>Pseudomonadati</taxon>
        <taxon>Bacteroidota</taxon>
        <taxon>Sphingobacteriia</taxon>
        <taxon>Sphingobacteriales</taxon>
        <taxon>Sphingobacteriaceae</taxon>
        <taxon>Sphingobacterium</taxon>
    </lineage>
</organism>
<sequence length="146" mass="16182">MLIIKSIVLLMKRKYVYNLGFIIFLACIISCDSKPDIRFSSEQLEIGTVEAGTGKKVNTVLKNIGGDTLFIKEVSAGCQCTDVKISSNRVAPGAQAKLQLTYFANNDLPDSSPINVAVVIRSNARKEFHEFYLKGVVKKKKLRLNL</sequence>
<dbReference type="EMBL" id="BNAF01000001">
    <property type="protein sequence ID" value="GHE23316.1"/>
    <property type="molecule type" value="Genomic_DNA"/>
</dbReference>
<dbReference type="InterPro" id="IPR013783">
    <property type="entry name" value="Ig-like_fold"/>
</dbReference>
<name>A0ABQ3HQ03_9SPHI</name>
<dbReference type="Pfam" id="PF07610">
    <property type="entry name" value="DUF1573"/>
    <property type="match status" value="1"/>
</dbReference>
<dbReference type="Proteomes" id="UP000620550">
    <property type="component" value="Unassembled WGS sequence"/>
</dbReference>
<reference evidence="2" key="1">
    <citation type="journal article" date="2019" name="Int. J. Syst. Evol. Microbiol.">
        <title>The Global Catalogue of Microorganisms (GCM) 10K type strain sequencing project: providing services to taxonomists for standard genome sequencing and annotation.</title>
        <authorList>
            <consortium name="The Broad Institute Genomics Platform"/>
            <consortium name="The Broad Institute Genome Sequencing Center for Infectious Disease"/>
            <person name="Wu L."/>
            <person name="Ma J."/>
        </authorList>
    </citation>
    <scope>NUCLEOTIDE SEQUENCE [LARGE SCALE GENOMIC DNA]</scope>
    <source>
        <strain evidence="2">CGMCC 1.12966</strain>
    </source>
</reference>
<comment type="caution">
    <text evidence="1">The sequence shown here is derived from an EMBL/GenBank/DDBJ whole genome shotgun (WGS) entry which is preliminary data.</text>
</comment>
<dbReference type="PANTHER" id="PTHR37833:SF1">
    <property type="entry name" value="SIGNAL PEPTIDE PROTEIN"/>
    <property type="match status" value="1"/>
</dbReference>
<accession>A0ABQ3HQ03</accession>
<evidence type="ECO:0008006" key="3">
    <source>
        <dbReference type="Google" id="ProtNLM"/>
    </source>
</evidence>
<protein>
    <recommendedName>
        <fullName evidence="3">DUF1573 domain-containing protein</fullName>
    </recommendedName>
</protein>
<dbReference type="PANTHER" id="PTHR37833">
    <property type="entry name" value="LIPOPROTEIN-RELATED"/>
    <property type="match status" value="1"/>
</dbReference>
<proteinExistence type="predicted"/>
<gene>
    <name evidence="1" type="ORF">GCM10017764_02840</name>
</gene>
<evidence type="ECO:0000313" key="1">
    <source>
        <dbReference type="EMBL" id="GHE23316.1"/>
    </source>
</evidence>
<dbReference type="InterPro" id="IPR011467">
    <property type="entry name" value="DUF1573"/>
</dbReference>
<evidence type="ECO:0000313" key="2">
    <source>
        <dbReference type="Proteomes" id="UP000620550"/>
    </source>
</evidence>
<dbReference type="Gene3D" id="2.60.40.10">
    <property type="entry name" value="Immunoglobulins"/>
    <property type="match status" value="1"/>
</dbReference>
<dbReference type="PROSITE" id="PS51257">
    <property type="entry name" value="PROKAR_LIPOPROTEIN"/>
    <property type="match status" value="1"/>
</dbReference>